<dbReference type="Proteomes" id="UP000324091">
    <property type="component" value="Chromosome 7"/>
</dbReference>
<dbReference type="InterPro" id="IPR016040">
    <property type="entry name" value="NAD(P)-bd_dom"/>
</dbReference>
<dbReference type="EMBL" id="RHFK02000020">
    <property type="protein sequence ID" value="TWW58292.1"/>
    <property type="molecule type" value="Genomic_DNA"/>
</dbReference>
<dbReference type="Gene3D" id="3.40.50.720">
    <property type="entry name" value="NAD(P)-binding Rossmann-like Domain"/>
    <property type="match status" value="1"/>
</dbReference>
<sequence>MSTTVQIPEMLLDFQNHIRAGQDAAVRARAEFRVFDLPPEFLQGDNSKAQRVLGWKPKVTFEELVKEMVDMDLELMKKNPNA</sequence>
<reference evidence="2 3" key="1">
    <citation type="submission" date="2019-04" db="EMBL/GenBank/DDBJ databases">
        <title>Chromosome genome assembly for Takifugu flavidus.</title>
        <authorList>
            <person name="Xiao S."/>
        </authorList>
    </citation>
    <scope>NUCLEOTIDE SEQUENCE [LARGE SCALE GENOMIC DNA]</scope>
    <source>
        <strain evidence="2">HTHZ2018</strain>
        <tissue evidence="2">Muscle</tissue>
    </source>
</reference>
<dbReference type="InterPro" id="IPR036291">
    <property type="entry name" value="NAD(P)-bd_dom_sf"/>
</dbReference>
<dbReference type="GO" id="GO:0003824">
    <property type="term" value="F:catalytic activity"/>
    <property type="evidence" value="ECO:0007669"/>
    <property type="project" value="UniProtKB-ARBA"/>
</dbReference>
<name>A0A5C6MST6_9TELE</name>
<organism evidence="2 3">
    <name type="scientific">Takifugu flavidus</name>
    <name type="common">sansaifugu</name>
    <dbReference type="NCBI Taxonomy" id="433684"/>
    <lineage>
        <taxon>Eukaryota</taxon>
        <taxon>Metazoa</taxon>
        <taxon>Chordata</taxon>
        <taxon>Craniata</taxon>
        <taxon>Vertebrata</taxon>
        <taxon>Euteleostomi</taxon>
        <taxon>Actinopterygii</taxon>
        <taxon>Neopterygii</taxon>
        <taxon>Teleostei</taxon>
        <taxon>Neoteleostei</taxon>
        <taxon>Acanthomorphata</taxon>
        <taxon>Eupercaria</taxon>
        <taxon>Tetraodontiformes</taxon>
        <taxon>Tetradontoidea</taxon>
        <taxon>Tetraodontidae</taxon>
        <taxon>Takifugu</taxon>
    </lineage>
</organism>
<feature type="domain" description="NAD(P)-binding" evidence="1">
    <location>
        <begin position="39"/>
        <end position="68"/>
    </location>
</feature>
<accession>A0A5C6MST6</accession>
<keyword evidence="3" id="KW-1185">Reference proteome</keyword>
<dbReference type="Gene3D" id="3.90.25.10">
    <property type="entry name" value="UDP-galactose 4-epimerase, domain 1"/>
    <property type="match status" value="1"/>
</dbReference>
<evidence type="ECO:0000313" key="2">
    <source>
        <dbReference type="EMBL" id="TWW58292.1"/>
    </source>
</evidence>
<dbReference type="Pfam" id="PF16363">
    <property type="entry name" value="GDP_Man_Dehyd"/>
    <property type="match status" value="1"/>
</dbReference>
<evidence type="ECO:0000259" key="1">
    <source>
        <dbReference type="Pfam" id="PF16363"/>
    </source>
</evidence>
<comment type="caution">
    <text evidence="2">The sequence shown here is derived from an EMBL/GenBank/DDBJ whole genome shotgun (WGS) entry which is preliminary data.</text>
</comment>
<dbReference type="AlphaFoldDB" id="A0A5C6MST6"/>
<proteinExistence type="predicted"/>
<dbReference type="SUPFAM" id="SSF51735">
    <property type="entry name" value="NAD(P)-binding Rossmann-fold domains"/>
    <property type="match status" value="1"/>
</dbReference>
<protein>
    <submittedName>
        <fullName evidence="2">GDP-mannose 4,6 dehydratase</fullName>
    </submittedName>
</protein>
<evidence type="ECO:0000313" key="3">
    <source>
        <dbReference type="Proteomes" id="UP000324091"/>
    </source>
</evidence>
<gene>
    <name evidence="2" type="ORF">D4764_07G0010110</name>
</gene>